<evidence type="ECO:0000256" key="7">
    <source>
        <dbReference type="ARBA" id="ARBA00023132"/>
    </source>
</evidence>
<dbReference type="GO" id="GO:0016973">
    <property type="term" value="P:poly(A)+ mRNA export from nucleus"/>
    <property type="evidence" value="ECO:0007669"/>
    <property type="project" value="InterPro"/>
</dbReference>
<keyword evidence="8" id="KW-0539">Nucleus</keyword>
<dbReference type="GO" id="GO:0044614">
    <property type="term" value="C:nuclear pore cytoplasmic filaments"/>
    <property type="evidence" value="ECO:0007669"/>
    <property type="project" value="TreeGrafter"/>
</dbReference>
<dbReference type="Pfam" id="PF07817">
    <property type="entry name" value="GLE1"/>
    <property type="match status" value="2"/>
</dbReference>
<evidence type="ECO:0000256" key="5">
    <source>
        <dbReference type="ARBA" id="ARBA00022927"/>
    </source>
</evidence>
<organism evidence="12 13">
    <name type="scientific">Rhodocollybia butyracea</name>
    <dbReference type="NCBI Taxonomy" id="206335"/>
    <lineage>
        <taxon>Eukaryota</taxon>
        <taxon>Fungi</taxon>
        <taxon>Dikarya</taxon>
        <taxon>Basidiomycota</taxon>
        <taxon>Agaricomycotina</taxon>
        <taxon>Agaricomycetes</taxon>
        <taxon>Agaricomycetidae</taxon>
        <taxon>Agaricales</taxon>
        <taxon>Marasmiineae</taxon>
        <taxon>Omphalotaceae</taxon>
        <taxon>Rhodocollybia</taxon>
    </lineage>
</organism>
<reference evidence="12" key="1">
    <citation type="submission" date="2020-11" db="EMBL/GenBank/DDBJ databases">
        <authorList>
            <consortium name="DOE Joint Genome Institute"/>
            <person name="Ahrendt S."/>
            <person name="Riley R."/>
            <person name="Andreopoulos W."/>
            <person name="Labutti K."/>
            <person name="Pangilinan J."/>
            <person name="Ruiz-Duenas F.J."/>
            <person name="Barrasa J.M."/>
            <person name="Sanchez-Garcia M."/>
            <person name="Camarero S."/>
            <person name="Miyauchi S."/>
            <person name="Serrano A."/>
            <person name="Linde D."/>
            <person name="Babiker R."/>
            <person name="Drula E."/>
            <person name="Ayuso-Fernandez I."/>
            <person name="Pacheco R."/>
            <person name="Padilla G."/>
            <person name="Ferreira P."/>
            <person name="Barriuso J."/>
            <person name="Kellner H."/>
            <person name="Castanera R."/>
            <person name="Alfaro M."/>
            <person name="Ramirez L."/>
            <person name="Pisabarro A.G."/>
            <person name="Kuo A."/>
            <person name="Tritt A."/>
            <person name="Lipzen A."/>
            <person name="He G."/>
            <person name="Yan M."/>
            <person name="Ng V."/>
            <person name="Cullen D."/>
            <person name="Martin F."/>
            <person name="Rosso M.-N."/>
            <person name="Henrissat B."/>
            <person name="Hibbett D."/>
            <person name="Martinez A.T."/>
            <person name="Grigoriev I.V."/>
        </authorList>
    </citation>
    <scope>NUCLEOTIDE SEQUENCE</scope>
    <source>
        <strain evidence="12">AH 40177</strain>
    </source>
</reference>
<evidence type="ECO:0000256" key="9">
    <source>
        <dbReference type="ARBA" id="ARBA00026227"/>
    </source>
</evidence>
<feature type="region of interest" description="Disordered" evidence="11">
    <location>
        <begin position="1"/>
        <end position="95"/>
    </location>
</feature>
<gene>
    <name evidence="12" type="ORF">BDP27DRAFT_1393990</name>
</gene>
<dbReference type="GO" id="GO:0000822">
    <property type="term" value="F:inositol hexakisphosphate binding"/>
    <property type="evidence" value="ECO:0007669"/>
    <property type="project" value="TreeGrafter"/>
</dbReference>
<evidence type="ECO:0000256" key="11">
    <source>
        <dbReference type="SAM" id="MobiDB-lite"/>
    </source>
</evidence>
<dbReference type="InterPro" id="IPR038506">
    <property type="entry name" value="GLE1-like_sf"/>
</dbReference>
<proteinExistence type="inferred from homology"/>
<dbReference type="GO" id="GO:0005543">
    <property type="term" value="F:phospholipid binding"/>
    <property type="evidence" value="ECO:0007669"/>
    <property type="project" value="TreeGrafter"/>
</dbReference>
<keyword evidence="4" id="KW-0509">mRNA transport</keyword>
<dbReference type="EMBL" id="JADNRY010000156">
    <property type="protein sequence ID" value="KAF9062977.1"/>
    <property type="molecule type" value="Genomic_DNA"/>
</dbReference>
<evidence type="ECO:0000256" key="10">
    <source>
        <dbReference type="ARBA" id="ARBA00029983"/>
    </source>
</evidence>
<dbReference type="Proteomes" id="UP000772434">
    <property type="component" value="Unassembled WGS sequence"/>
</dbReference>
<evidence type="ECO:0000256" key="2">
    <source>
        <dbReference type="ARBA" id="ARBA00011056"/>
    </source>
</evidence>
<name>A0A9P5PGX3_9AGAR</name>
<keyword evidence="5" id="KW-0653">Protein transport</keyword>
<dbReference type="GO" id="GO:0031369">
    <property type="term" value="F:translation initiation factor binding"/>
    <property type="evidence" value="ECO:0007669"/>
    <property type="project" value="TreeGrafter"/>
</dbReference>
<feature type="region of interest" description="Disordered" evidence="11">
    <location>
        <begin position="187"/>
        <end position="284"/>
    </location>
</feature>
<dbReference type="PANTHER" id="PTHR12960">
    <property type="entry name" value="GLE-1-RELATED"/>
    <property type="match status" value="1"/>
</dbReference>
<dbReference type="GO" id="GO:0005737">
    <property type="term" value="C:cytoplasm"/>
    <property type="evidence" value="ECO:0007669"/>
    <property type="project" value="TreeGrafter"/>
</dbReference>
<keyword evidence="6" id="KW-0811">Translocation</keyword>
<evidence type="ECO:0000313" key="12">
    <source>
        <dbReference type="EMBL" id="KAF9062977.1"/>
    </source>
</evidence>
<dbReference type="OrthoDB" id="420884at2759"/>
<evidence type="ECO:0000256" key="6">
    <source>
        <dbReference type="ARBA" id="ARBA00023010"/>
    </source>
</evidence>
<evidence type="ECO:0000313" key="13">
    <source>
        <dbReference type="Proteomes" id="UP000772434"/>
    </source>
</evidence>
<dbReference type="InterPro" id="IPR012476">
    <property type="entry name" value="GLE1"/>
</dbReference>
<evidence type="ECO:0000256" key="4">
    <source>
        <dbReference type="ARBA" id="ARBA00022816"/>
    </source>
</evidence>
<feature type="compositionally biased region" description="Acidic residues" evidence="11">
    <location>
        <begin position="47"/>
        <end position="68"/>
    </location>
</feature>
<comment type="similarity">
    <text evidence="2">Belongs to the GLE1 family.</text>
</comment>
<dbReference type="GO" id="GO:0015031">
    <property type="term" value="P:protein transport"/>
    <property type="evidence" value="ECO:0007669"/>
    <property type="project" value="UniProtKB-KW"/>
</dbReference>
<accession>A0A9P5PGX3</accession>
<feature type="compositionally biased region" description="Low complexity" evidence="11">
    <location>
        <begin position="1"/>
        <end position="12"/>
    </location>
</feature>
<sequence>MRFSAPRSVSPSPERRPRKPKPKPRDDNINHASRRHTSTFGLNSSSEESESELELESDSGESVPESEDSFCYASESEVPPPPSKPKRLSSRPSHIEDTIAAIRLRTRHYDPYEEWEREMKKDSLRAAHKNYNDAQAKFTQTQNQRQLEQSRRLAAQFKQDELQILQKIDHLRIQQQTNEKTLQQRLNERNALEQDRVQARLDAEEKKRREEEERRMEEERKKRLEEERIQREREEEQRKKAEEQRKRDEEQRKKDEEERRLREEQEAALREARERDERLKAEAESRKAAGMTTYADDWKEARKNLQILKTQGTRVVKTNSTLKPLWSAGRRAITAKIGQLTNDEPTINRVSSQLIEILLPPLAPIPPPVYTALLSSLAKALVLQAETEITAEKRSAIPLAQVTFNCLERLEGFSEVLYAKMTQRIGPWLVPCPIPEKDFDGRAWKDAGEIRLMQGLYFEVLKIVPRQGPMKRMFQLPRYWTWMARMLGARTLLATSVGAEVLFIALDVLGADALQIWGHQFVKLLRLVYDGASEGLGDGKLMGGTSPDGIAARARVKLEVENIMRGIS</sequence>
<evidence type="ECO:0000256" key="8">
    <source>
        <dbReference type="ARBA" id="ARBA00023242"/>
    </source>
</evidence>
<comment type="caution">
    <text evidence="12">The sequence shown here is derived from an EMBL/GenBank/DDBJ whole genome shotgun (WGS) entry which is preliminary data.</text>
</comment>
<dbReference type="AlphaFoldDB" id="A0A9P5PGX3"/>
<keyword evidence="3" id="KW-0813">Transport</keyword>
<dbReference type="Gene3D" id="1.25.40.510">
    <property type="entry name" value="GLE1-like"/>
    <property type="match status" value="1"/>
</dbReference>
<dbReference type="PANTHER" id="PTHR12960:SF0">
    <property type="entry name" value="MRNA EXPORT FACTOR GLE1"/>
    <property type="match status" value="1"/>
</dbReference>
<evidence type="ECO:0000256" key="1">
    <source>
        <dbReference type="ARBA" id="ARBA00004567"/>
    </source>
</evidence>
<evidence type="ECO:0000256" key="3">
    <source>
        <dbReference type="ARBA" id="ARBA00022448"/>
    </source>
</evidence>
<protein>
    <recommendedName>
        <fullName evidence="9">mRNA export factor GLE1</fullName>
    </recommendedName>
    <alternativeName>
        <fullName evidence="10">Nucleoporin GLE1</fullName>
    </alternativeName>
</protein>
<comment type="subcellular location">
    <subcellularLocation>
        <location evidence="1">Nucleus</location>
        <location evidence="1">Nuclear pore complex</location>
    </subcellularLocation>
</comment>
<keyword evidence="7" id="KW-0906">Nuclear pore complex</keyword>
<keyword evidence="13" id="KW-1185">Reference proteome</keyword>